<dbReference type="SMART" id="SM00060">
    <property type="entry name" value="FN3"/>
    <property type="match status" value="2"/>
</dbReference>
<evidence type="ECO:0000256" key="5">
    <source>
        <dbReference type="SAM" id="MobiDB-lite"/>
    </source>
</evidence>
<keyword evidence="1" id="KW-0677">Repeat</keyword>
<feature type="coiled-coil region" evidence="4">
    <location>
        <begin position="1021"/>
        <end position="1048"/>
    </location>
</feature>
<keyword evidence="10" id="KW-1185">Reference proteome</keyword>
<dbReference type="InterPro" id="IPR007110">
    <property type="entry name" value="Ig-like_dom"/>
</dbReference>
<feature type="domain" description="Ig-like" evidence="7">
    <location>
        <begin position="323"/>
        <end position="414"/>
    </location>
</feature>
<feature type="compositionally biased region" description="Low complexity" evidence="5">
    <location>
        <begin position="1484"/>
        <end position="1499"/>
    </location>
</feature>
<feature type="domain" description="Fibronectin type-III" evidence="8">
    <location>
        <begin position="615"/>
        <end position="710"/>
    </location>
</feature>
<dbReference type="GO" id="GO:0098609">
    <property type="term" value="P:cell-cell adhesion"/>
    <property type="evidence" value="ECO:0007669"/>
    <property type="project" value="TreeGrafter"/>
</dbReference>
<reference evidence="9 10" key="1">
    <citation type="submission" date="2017-12" db="EMBL/GenBank/DDBJ databases">
        <title>Integrating genomic resources of turbot (Scophthalmus maximus) in depth evaluation of genetic and physical mapping variation across individuals.</title>
        <authorList>
            <person name="Martinez P."/>
        </authorList>
    </citation>
    <scope>NUCLEOTIDE SEQUENCE [LARGE SCALE GENOMIC DNA]</scope>
</reference>
<feature type="domain" description="Ig-like" evidence="7">
    <location>
        <begin position="227"/>
        <end position="319"/>
    </location>
</feature>
<dbReference type="CDD" id="cd00063">
    <property type="entry name" value="FN3"/>
    <property type="match status" value="2"/>
</dbReference>
<sequence>MEPARSYLQTLTVAAAAFCLFSASAGGARPEARGKVGGEVELGCSFPPSFPSAVSPASLHVVEWVRQGLDVPVLIKFGSYVPRVHPQYEGRVSLVRVTAMRLEGLRLEDQGLYECRILLLDKPADELHNGTWTLLSVTAPPAFTEAPPPEVEALVGGRLSLPCVATGNPAPTITWLKDGSVIQRTDDREGALSLRAVSMQSAGRYTCHASNSEGNMTRVTKVKIKGPPVIVIPPQSTSLNMSQNALLRCQAVADPPNMTYVWQRGGENVHHIESLKTRVKIMVDGTLLISSLVPEDSGNYTCAPTNGLLTPPTASANLTVMHPARALPMPRETYLPTGMRGVVTCPAAAQPPLLRVDWTKDGEPLDLLLYPGWTLTPEGSLFMATVNDDAAGAYTCTPHNSYGSAGASGPTAVILQDPPSFSVPPEEQYRQEAGRTLLIPCEGNEDPTTKVTWSKVDLARRISYSVEPNGSLLLQPLTKDHQGAWECSAANRVASVKASTLVFVLGTSPHPAASLSVSPGVRQANVSWEAGFDGGSAQTFSVWVKKISASDNEEGKQAWFSVPVPSSSGARLQVTGLSAATDYQFSVLSHNRMGTGPFSEFATARTLDPPLGRSKPRPPASLSANQGPAGVLLRWSLPDAQRPAIDGFVLQSRTRPGEWFNLVEDVGANSSEIVVPGLHKDCVYELRLLSRRGELLSEPSPSVNVSTTGRCSGATLPPPPPLCFNPSSSLRLLLLTRLLYPPRPRRSQCRTEIRAGPWGTPSIRRPPIDRNSSANNFSEDLADRIDTKTSGTGSPDSVLKKSLLPASNLYPTTSSTTTTSSSSSSFSQTGRFSPSDESRHRQTHLPSDSARGRLTRTTSSPISPPIELISRGADGRFALPPYDADTLSVHSGKSARYLQAGRVRRSVSLHAGGEDRKERPFVLSVDLPPREPADATSPSRVLHLPHPNAYVLDPQASCDGFPDLRSLNSYSSLATIPHRERTPAFPVLPHIRSGLAQRATTASALVLQMEHERERGNLSRCLTLAQEREELERELQKYMLERGSAREIKREQADSELREDGDDVFVWEYKSTTLPHRHPQGNKTSLALSSSPSSSSSVHWDARPLVSPRLGASCFKSGYQHFAPSLTKQAPLRSEGAGGFSKDRLTLPHLPAKHQRHERVEAAPEGYNNSPQSTVLEMQRSDSRCEARRQSSLSHGSLSTPSLHCHEYTESSNSALGAASHSANAEASSRGPADEGACAEMSVDEPELEVRVTRPPRPMLHQRIASHVQQGRPLTPRGHFEDAGRSAGFNCRTPASVGRVVRVPAPPQAPGPEPRRAAAKGSQLWDSKQRSRSLDSRRRNESGFPPPDDWIESLSQENCSAASSRHADTLFWEPQSSPTTKISKSPARSPSAAQAASPSPPAVDTSSATRGPERPVPNPAVPCQHEPRGEILPNAAKWPISYRQEATKDAEGYSEAAKEASRCAPPDDGHHGVLDVEAAEGELESGSSYNSYASSGRGSMEPANGRLSMCHLSPTLASSPESVEGSQGGADDKQSHRMDPSQRRKASVDENYEWDADDDYPQAGDRDACPAPPRNALGSRGTQGIGAASPPSQNQTRCCSDSGGPRLRLAGHRSSFSAEPEPDTVLF</sequence>
<evidence type="ECO:0000256" key="6">
    <source>
        <dbReference type="SAM" id="SignalP"/>
    </source>
</evidence>
<dbReference type="Pfam" id="PF00041">
    <property type="entry name" value="fn3"/>
    <property type="match status" value="1"/>
</dbReference>
<feature type="region of interest" description="Disordered" evidence="5">
    <location>
        <begin position="1266"/>
        <end position="1352"/>
    </location>
</feature>
<dbReference type="PANTHER" id="PTHR44170">
    <property type="entry name" value="PROTEIN SIDEKICK"/>
    <property type="match status" value="1"/>
</dbReference>
<name>A0A2U9CFU8_SCOMX</name>
<dbReference type="SUPFAM" id="SSF48726">
    <property type="entry name" value="Immunoglobulin"/>
    <property type="match status" value="5"/>
</dbReference>
<dbReference type="STRING" id="52904.ENSSMAP00000025492"/>
<keyword evidence="4" id="KW-0175">Coiled coil</keyword>
<feature type="region of interest" description="Disordered" evidence="5">
    <location>
        <begin position="1372"/>
        <end position="1436"/>
    </location>
</feature>
<evidence type="ECO:0000259" key="8">
    <source>
        <dbReference type="PROSITE" id="PS50853"/>
    </source>
</evidence>
<protein>
    <submittedName>
        <fullName evidence="9">Uncharacterized protein</fullName>
    </submittedName>
</protein>
<keyword evidence="6" id="KW-0732">Signal</keyword>
<feature type="compositionally biased region" description="Low complexity" evidence="5">
    <location>
        <begin position="1383"/>
        <end position="1397"/>
    </location>
</feature>
<feature type="compositionally biased region" description="Low complexity" evidence="5">
    <location>
        <begin position="1191"/>
        <end position="1203"/>
    </location>
</feature>
<dbReference type="Proteomes" id="UP000246464">
    <property type="component" value="Chromosome 16"/>
</dbReference>
<dbReference type="InterPro" id="IPR003599">
    <property type="entry name" value="Ig_sub"/>
</dbReference>
<feature type="compositionally biased region" description="Low complexity" evidence="5">
    <location>
        <begin position="1294"/>
        <end position="1303"/>
    </location>
</feature>
<dbReference type="PROSITE" id="PS50853">
    <property type="entry name" value="FN3"/>
    <property type="match status" value="2"/>
</dbReference>
<feature type="compositionally biased region" description="Basic and acidic residues" evidence="5">
    <location>
        <begin position="1327"/>
        <end position="1341"/>
    </location>
</feature>
<evidence type="ECO:0000256" key="2">
    <source>
        <dbReference type="ARBA" id="ARBA00023157"/>
    </source>
</evidence>
<gene>
    <name evidence="9" type="ORF">SMAX5B_015060</name>
</gene>
<dbReference type="SUPFAM" id="SSF49265">
    <property type="entry name" value="Fibronectin type III"/>
    <property type="match status" value="1"/>
</dbReference>
<dbReference type="InterPro" id="IPR013783">
    <property type="entry name" value="Ig-like_fold"/>
</dbReference>
<dbReference type="PANTHER" id="PTHR44170:SF48">
    <property type="entry name" value="PROTEIN TURTLE HOMOLOG A"/>
    <property type="match status" value="1"/>
</dbReference>
<dbReference type="CDD" id="cd00096">
    <property type="entry name" value="Ig"/>
    <property type="match status" value="1"/>
</dbReference>
<keyword evidence="3" id="KW-0393">Immunoglobulin domain</keyword>
<evidence type="ECO:0000256" key="1">
    <source>
        <dbReference type="ARBA" id="ARBA00022737"/>
    </source>
</evidence>
<keyword evidence="2" id="KW-1015">Disulfide bond</keyword>
<dbReference type="SMART" id="SM00408">
    <property type="entry name" value="IGc2"/>
    <property type="match status" value="4"/>
</dbReference>
<dbReference type="InterPro" id="IPR036179">
    <property type="entry name" value="Ig-like_dom_sf"/>
</dbReference>
<feature type="compositionally biased region" description="Low complexity" evidence="5">
    <location>
        <begin position="855"/>
        <end position="868"/>
    </location>
</feature>
<feature type="region of interest" description="Disordered" evidence="5">
    <location>
        <begin position="607"/>
        <end position="626"/>
    </location>
</feature>
<dbReference type="FunFam" id="2.60.40.10:FF:000323">
    <property type="entry name" value="Immunoglobulin superfamily member 9B"/>
    <property type="match status" value="1"/>
</dbReference>
<feature type="domain" description="Ig-like" evidence="7">
    <location>
        <begin position="3"/>
        <end position="117"/>
    </location>
</feature>
<dbReference type="Pfam" id="PF13927">
    <property type="entry name" value="Ig_3"/>
    <property type="match status" value="3"/>
</dbReference>
<dbReference type="InterPro" id="IPR013106">
    <property type="entry name" value="Ig_V-set"/>
</dbReference>
<dbReference type="SMART" id="SM00406">
    <property type="entry name" value="IGv"/>
    <property type="match status" value="2"/>
</dbReference>
<dbReference type="Gene3D" id="2.60.40.10">
    <property type="entry name" value="Immunoglobulins"/>
    <property type="match status" value="7"/>
</dbReference>
<feature type="region of interest" description="Disordered" evidence="5">
    <location>
        <begin position="1074"/>
        <end position="1101"/>
    </location>
</feature>
<evidence type="ECO:0000313" key="10">
    <source>
        <dbReference type="Proteomes" id="UP000246464"/>
    </source>
</evidence>
<proteinExistence type="predicted"/>
<evidence type="ECO:0000259" key="7">
    <source>
        <dbReference type="PROSITE" id="PS50835"/>
    </source>
</evidence>
<feature type="region of interest" description="Disordered" evidence="5">
    <location>
        <begin position="1449"/>
        <end position="1627"/>
    </location>
</feature>
<evidence type="ECO:0000256" key="4">
    <source>
        <dbReference type="SAM" id="Coils"/>
    </source>
</evidence>
<feature type="compositionally biased region" description="Low complexity" evidence="5">
    <location>
        <begin position="1211"/>
        <end position="1229"/>
    </location>
</feature>
<dbReference type="SMART" id="SM00409">
    <property type="entry name" value="IG"/>
    <property type="match status" value="5"/>
</dbReference>
<feature type="compositionally biased region" description="Polar residues" evidence="5">
    <location>
        <begin position="1590"/>
        <end position="1599"/>
    </location>
</feature>
<evidence type="ECO:0000313" key="9">
    <source>
        <dbReference type="EMBL" id="AWP14990.1"/>
    </source>
</evidence>
<feature type="compositionally biased region" description="Polar residues" evidence="5">
    <location>
        <begin position="1167"/>
        <end position="1176"/>
    </location>
</feature>
<feature type="chain" id="PRO_5016069156" evidence="6">
    <location>
        <begin position="28"/>
        <end position="1627"/>
    </location>
</feature>
<feature type="region of interest" description="Disordered" evidence="5">
    <location>
        <begin position="745"/>
        <end position="868"/>
    </location>
</feature>
<feature type="compositionally biased region" description="Polar residues" evidence="5">
    <location>
        <begin position="1515"/>
        <end position="1525"/>
    </location>
</feature>
<feature type="compositionally biased region" description="Basic and acidic residues" evidence="5">
    <location>
        <begin position="1530"/>
        <end position="1548"/>
    </location>
</feature>
<accession>A0A2U9CFU8</accession>
<feature type="region of interest" description="Disordered" evidence="5">
    <location>
        <begin position="1153"/>
        <end position="1249"/>
    </location>
</feature>
<feature type="compositionally biased region" description="Low complexity" evidence="5">
    <location>
        <begin position="1085"/>
        <end position="1097"/>
    </location>
</feature>
<dbReference type="InterPro" id="IPR003961">
    <property type="entry name" value="FN3_dom"/>
</dbReference>
<organism evidence="9 10">
    <name type="scientific">Scophthalmus maximus</name>
    <name type="common">Turbot</name>
    <name type="synonym">Psetta maxima</name>
    <dbReference type="NCBI Taxonomy" id="52904"/>
    <lineage>
        <taxon>Eukaryota</taxon>
        <taxon>Metazoa</taxon>
        <taxon>Chordata</taxon>
        <taxon>Craniata</taxon>
        <taxon>Vertebrata</taxon>
        <taxon>Euteleostomi</taxon>
        <taxon>Actinopterygii</taxon>
        <taxon>Neopterygii</taxon>
        <taxon>Teleostei</taxon>
        <taxon>Neoteleostei</taxon>
        <taxon>Acanthomorphata</taxon>
        <taxon>Carangaria</taxon>
        <taxon>Pleuronectiformes</taxon>
        <taxon>Pleuronectoidei</taxon>
        <taxon>Scophthalmidae</taxon>
        <taxon>Scophthalmus</taxon>
    </lineage>
</organism>
<feature type="domain" description="Ig-like" evidence="7">
    <location>
        <begin position="141"/>
        <end position="223"/>
    </location>
</feature>
<feature type="signal peptide" evidence="6">
    <location>
        <begin position="1"/>
        <end position="27"/>
    </location>
</feature>
<feature type="compositionally biased region" description="Basic and acidic residues" evidence="5">
    <location>
        <begin position="1449"/>
        <end position="1474"/>
    </location>
</feature>
<feature type="domain" description="Fibronectin type-III" evidence="8">
    <location>
        <begin position="508"/>
        <end position="609"/>
    </location>
</feature>
<feature type="compositionally biased region" description="Acidic residues" evidence="5">
    <location>
        <begin position="1550"/>
        <end position="1560"/>
    </location>
</feature>
<evidence type="ECO:0000256" key="3">
    <source>
        <dbReference type="ARBA" id="ARBA00023319"/>
    </source>
</evidence>
<dbReference type="EMBL" id="CP026258">
    <property type="protein sequence ID" value="AWP14990.1"/>
    <property type="molecule type" value="Genomic_DNA"/>
</dbReference>
<feature type="domain" description="Ig-like" evidence="7">
    <location>
        <begin position="419"/>
        <end position="499"/>
    </location>
</feature>
<feature type="compositionally biased region" description="Basic and acidic residues" evidence="5">
    <location>
        <begin position="1179"/>
        <end position="1189"/>
    </location>
</feature>
<feature type="compositionally biased region" description="Low complexity" evidence="5">
    <location>
        <begin position="812"/>
        <end position="825"/>
    </location>
</feature>
<dbReference type="InterPro" id="IPR003598">
    <property type="entry name" value="Ig_sub2"/>
</dbReference>
<dbReference type="InterPro" id="IPR036116">
    <property type="entry name" value="FN3_sf"/>
</dbReference>
<dbReference type="PROSITE" id="PS50835">
    <property type="entry name" value="IG_LIKE"/>
    <property type="match status" value="5"/>
</dbReference>